<proteinExistence type="predicted"/>
<feature type="region of interest" description="Disordered" evidence="1">
    <location>
        <begin position="104"/>
        <end position="126"/>
    </location>
</feature>
<evidence type="ECO:0000256" key="1">
    <source>
        <dbReference type="SAM" id="MobiDB-lite"/>
    </source>
</evidence>
<dbReference type="SUPFAM" id="SSF47598">
    <property type="entry name" value="Ribbon-helix-helix"/>
    <property type="match status" value="1"/>
</dbReference>
<reference evidence="3 4" key="1">
    <citation type="submission" date="2023-05" db="EMBL/GenBank/DDBJ databases">
        <authorList>
            <person name="Yin Y."/>
            <person name="Lu Z."/>
        </authorList>
    </citation>
    <scope>NUCLEOTIDE SEQUENCE [LARGE SCALE GENOMIC DNA]</scope>
    <source>
        <strain evidence="3 4">ZM22</strain>
    </source>
</reference>
<dbReference type="GO" id="GO:0003677">
    <property type="term" value="F:DNA binding"/>
    <property type="evidence" value="ECO:0007669"/>
    <property type="project" value="UniProtKB-KW"/>
</dbReference>
<dbReference type="Pfam" id="PF03869">
    <property type="entry name" value="Arc"/>
    <property type="match status" value="1"/>
</dbReference>
<dbReference type="RefSeq" id="WP_283488212.1">
    <property type="nucleotide sequence ID" value="NZ_CP125947.1"/>
</dbReference>
<dbReference type="InterPro" id="IPR013321">
    <property type="entry name" value="Arc_rbn_hlx_hlx"/>
</dbReference>
<dbReference type="InterPro" id="IPR005569">
    <property type="entry name" value="Arc_DNA-bd_dom"/>
</dbReference>
<name>A0ABY8SVV5_9BURK</name>
<evidence type="ECO:0000259" key="2">
    <source>
        <dbReference type="Pfam" id="PF03869"/>
    </source>
</evidence>
<evidence type="ECO:0000313" key="4">
    <source>
        <dbReference type="Proteomes" id="UP001240697"/>
    </source>
</evidence>
<protein>
    <submittedName>
        <fullName evidence="3">Arc family DNA-binding protein</fullName>
    </submittedName>
</protein>
<keyword evidence="3" id="KW-0238">DNA-binding</keyword>
<feature type="domain" description="Arc-like DNA binding" evidence="2">
    <location>
        <begin position="5"/>
        <end position="41"/>
    </location>
</feature>
<dbReference type="InterPro" id="IPR010985">
    <property type="entry name" value="Ribbon_hlx_hlx"/>
</dbReference>
<keyword evidence="4" id="KW-1185">Reference proteome</keyword>
<dbReference type="Proteomes" id="UP001240697">
    <property type="component" value="Chromosome"/>
</dbReference>
<dbReference type="Gene3D" id="1.10.1220.10">
    <property type="entry name" value="Met repressor-like"/>
    <property type="match status" value="1"/>
</dbReference>
<gene>
    <name evidence="3" type="ORF">QMY55_08620</name>
</gene>
<evidence type="ECO:0000313" key="3">
    <source>
        <dbReference type="EMBL" id="WHS67165.1"/>
    </source>
</evidence>
<organism evidence="3 4">
    <name type="scientific">Comamonas resistens</name>
    <dbReference type="NCBI Taxonomy" id="3046670"/>
    <lineage>
        <taxon>Bacteria</taxon>
        <taxon>Pseudomonadati</taxon>
        <taxon>Pseudomonadota</taxon>
        <taxon>Betaproteobacteria</taxon>
        <taxon>Burkholderiales</taxon>
        <taxon>Comamonadaceae</taxon>
        <taxon>Comamonas</taxon>
    </lineage>
</organism>
<sequence>MTPYPLRMPDDLRSRLEEAATQGNRSLHAEIVSRLEQSLERSEPTGSAYNAAHEIGHLHMQMERLIDLLLHDKPELKGLVTSGQLSVKRKKELETDPRMIRYTNAQGKKVHAEVSSKSPPKKPADH</sequence>
<dbReference type="EMBL" id="CP125947">
    <property type="protein sequence ID" value="WHS67165.1"/>
    <property type="molecule type" value="Genomic_DNA"/>
</dbReference>
<accession>A0ABY8SVV5</accession>